<sequence>MYKVMQWCGILHIWFILKNAAMVTGTPETKCDTCTLFGITAKCHLDPTAPISAKSNNATFIEKECLDSEAS</sequence>
<feature type="non-terminal residue" evidence="2">
    <location>
        <position position="71"/>
    </location>
</feature>
<feature type="chain" id="PRO_5008345510" description="Secreted protein" evidence="1">
    <location>
        <begin position="26"/>
        <end position="71"/>
    </location>
</feature>
<evidence type="ECO:0000313" key="2">
    <source>
        <dbReference type="EMBL" id="OBS64014.1"/>
    </source>
</evidence>
<dbReference type="Proteomes" id="UP000092124">
    <property type="component" value="Unassembled WGS sequence"/>
</dbReference>
<gene>
    <name evidence="2" type="ORF">A6R68_07447</name>
</gene>
<keyword evidence="1" id="KW-0732">Signal</keyword>
<protein>
    <recommendedName>
        <fullName evidence="4">Secreted protein</fullName>
    </recommendedName>
</protein>
<dbReference type="EMBL" id="LZPO01097488">
    <property type="protein sequence ID" value="OBS64014.1"/>
    <property type="molecule type" value="Genomic_DNA"/>
</dbReference>
<accession>A0A1A6GDT5</accession>
<proteinExistence type="predicted"/>
<comment type="caution">
    <text evidence="2">The sequence shown here is derived from an EMBL/GenBank/DDBJ whole genome shotgun (WGS) entry which is preliminary data.</text>
</comment>
<evidence type="ECO:0008006" key="4">
    <source>
        <dbReference type="Google" id="ProtNLM"/>
    </source>
</evidence>
<dbReference type="AlphaFoldDB" id="A0A1A6GDT5"/>
<keyword evidence="3" id="KW-1185">Reference proteome</keyword>
<reference evidence="2 3" key="1">
    <citation type="submission" date="2016-06" db="EMBL/GenBank/DDBJ databases">
        <title>The Draft Genome Sequence and Annotation of the Desert Woodrat Neotoma lepida.</title>
        <authorList>
            <person name="Campbell M."/>
            <person name="Oakeson K.F."/>
            <person name="Yandell M."/>
            <person name="Halpert J.R."/>
            <person name="Dearing D."/>
        </authorList>
    </citation>
    <scope>NUCLEOTIDE SEQUENCE [LARGE SCALE GENOMIC DNA]</scope>
    <source>
        <strain evidence="2">417</strain>
        <tissue evidence="2">Liver</tissue>
    </source>
</reference>
<evidence type="ECO:0000256" key="1">
    <source>
        <dbReference type="SAM" id="SignalP"/>
    </source>
</evidence>
<evidence type="ECO:0000313" key="3">
    <source>
        <dbReference type="Proteomes" id="UP000092124"/>
    </source>
</evidence>
<name>A0A1A6GDT5_NEOLE</name>
<organism evidence="2 3">
    <name type="scientific">Neotoma lepida</name>
    <name type="common">Desert woodrat</name>
    <dbReference type="NCBI Taxonomy" id="56216"/>
    <lineage>
        <taxon>Eukaryota</taxon>
        <taxon>Metazoa</taxon>
        <taxon>Chordata</taxon>
        <taxon>Craniata</taxon>
        <taxon>Vertebrata</taxon>
        <taxon>Euteleostomi</taxon>
        <taxon>Mammalia</taxon>
        <taxon>Eutheria</taxon>
        <taxon>Euarchontoglires</taxon>
        <taxon>Glires</taxon>
        <taxon>Rodentia</taxon>
        <taxon>Myomorpha</taxon>
        <taxon>Muroidea</taxon>
        <taxon>Cricetidae</taxon>
        <taxon>Neotominae</taxon>
        <taxon>Neotoma</taxon>
    </lineage>
</organism>
<feature type="signal peptide" evidence="1">
    <location>
        <begin position="1"/>
        <end position="25"/>
    </location>
</feature>